<dbReference type="InterPro" id="IPR000403">
    <property type="entry name" value="PI3/4_kinase_cat_dom"/>
</dbReference>
<dbReference type="GeneID" id="39875445"/>
<dbReference type="InterPro" id="IPR036940">
    <property type="entry name" value="PI3/4_kinase_cat_sf"/>
</dbReference>
<dbReference type="InterPro" id="IPR018936">
    <property type="entry name" value="PI3/4_kinase_CS"/>
</dbReference>
<dbReference type="Proteomes" id="UP000236319">
    <property type="component" value="Unassembled WGS sequence"/>
</dbReference>
<keyword evidence="2" id="KW-0808">Transferase</keyword>
<dbReference type="Gene3D" id="3.30.1010.10">
    <property type="entry name" value="Phosphatidylinositol 3-kinase Catalytic Subunit, Chain A, domain 4"/>
    <property type="match status" value="1"/>
</dbReference>
<dbReference type="VEuPathDB" id="PiroplasmaDB:BOVATA_031680"/>
<dbReference type="RefSeq" id="XP_028867918.1">
    <property type="nucleotide sequence ID" value="XM_029012085.1"/>
</dbReference>
<evidence type="ECO:0000256" key="3">
    <source>
        <dbReference type="ARBA" id="ARBA00022777"/>
    </source>
</evidence>
<evidence type="ECO:0000313" key="6">
    <source>
        <dbReference type="Proteomes" id="UP000236319"/>
    </source>
</evidence>
<dbReference type="Gene3D" id="1.10.1070.11">
    <property type="entry name" value="Phosphatidylinositol 3-/4-kinase, catalytic domain"/>
    <property type="match status" value="1"/>
</dbReference>
<organism evidence="5 6">
    <name type="scientific">Babesia ovata</name>
    <dbReference type="NCBI Taxonomy" id="189622"/>
    <lineage>
        <taxon>Eukaryota</taxon>
        <taxon>Sar</taxon>
        <taxon>Alveolata</taxon>
        <taxon>Apicomplexa</taxon>
        <taxon>Aconoidasida</taxon>
        <taxon>Piroplasmida</taxon>
        <taxon>Babesiidae</taxon>
        <taxon>Babesia</taxon>
    </lineage>
</organism>
<reference evidence="5 6" key="1">
    <citation type="journal article" date="2017" name="BMC Genomics">
        <title>Whole-genome assembly of Babesia ovata and comparative genomics between closely related pathogens.</title>
        <authorList>
            <person name="Yamagishi J."/>
            <person name="Asada M."/>
            <person name="Hakimi H."/>
            <person name="Tanaka T.Q."/>
            <person name="Sugimoto C."/>
            <person name="Kawazu S."/>
        </authorList>
    </citation>
    <scope>NUCLEOTIDE SEQUENCE [LARGE SCALE GENOMIC DNA]</scope>
    <source>
        <strain evidence="5 6">Miyake</strain>
    </source>
</reference>
<dbReference type="InterPro" id="IPR015433">
    <property type="entry name" value="PI3/4_kinase"/>
</dbReference>
<dbReference type="GO" id="GO:0046854">
    <property type="term" value="P:phosphatidylinositol phosphate biosynthetic process"/>
    <property type="evidence" value="ECO:0007669"/>
    <property type="project" value="InterPro"/>
</dbReference>
<evidence type="ECO:0000259" key="4">
    <source>
        <dbReference type="PROSITE" id="PS50290"/>
    </source>
</evidence>
<dbReference type="PROSITE" id="PS00916">
    <property type="entry name" value="PI3_4_KINASE_2"/>
    <property type="match status" value="1"/>
</dbReference>
<dbReference type="InterPro" id="IPR011009">
    <property type="entry name" value="Kinase-like_dom_sf"/>
</dbReference>
<dbReference type="GO" id="GO:0004430">
    <property type="term" value="F:1-phosphatidylinositol 4-kinase activity"/>
    <property type="evidence" value="ECO:0007669"/>
    <property type="project" value="TreeGrafter"/>
</dbReference>
<gene>
    <name evidence="5" type="ORF">BOVATA_031680</name>
</gene>
<feature type="domain" description="PI3K/PI4K catalytic" evidence="4">
    <location>
        <begin position="474"/>
        <end position="869"/>
    </location>
</feature>
<dbReference type="SUPFAM" id="SSF56112">
    <property type="entry name" value="Protein kinase-like (PK-like)"/>
    <property type="match status" value="2"/>
</dbReference>
<dbReference type="GO" id="GO:0048015">
    <property type="term" value="P:phosphatidylinositol-mediated signaling"/>
    <property type="evidence" value="ECO:0007669"/>
    <property type="project" value="TreeGrafter"/>
</dbReference>
<dbReference type="PANTHER" id="PTHR10048">
    <property type="entry name" value="PHOSPHATIDYLINOSITOL KINASE"/>
    <property type="match status" value="1"/>
</dbReference>
<dbReference type="Pfam" id="PF00454">
    <property type="entry name" value="PI3_PI4_kinase"/>
    <property type="match status" value="1"/>
</dbReference>
<evidence type="ECO:0000256" key="1">
    <source>
        <dbReference type="ARBA" id="ARBA00006209"/>
    </source>
</evidence>
<dbReference type="PANTHER" id="PTHR10048:SF15">
    <property type="entry name" value="PHOSPHATIDYLINOSITOL 4-KINASE ALPHA"/>
    <property type="match status" value="1"/>
</dbReference>
<sequence>MTGRFVPHCHILERMLTSGIMDRPTLSNGREDIGHVKWIILVCTLLLTIGGNLKRRTWLVIQIMTQFFLEGGVKSGLLRCSLSATCFRCLINFVEICCGFHRILTLLRRSSFYVPHVHLVKMLLKNEMCKLHATFRNPFERLGDVFGVSPDSCEMPLPATNRNTSRGHYTPHSVRFAAKLIRKRCLDVGSQDEMNPKVRQHRVDTTLAHPVYLKLLCAIDRNVSNVKVAPTVDAVIRGQNRYVILEHLAFRRGRMAWLPYALSTSATMGSAFQAPMSMLSHLYLHHYGLDDILSTLVVQDHLNVVQRTQACHVLSENPRLVAMVLPQLVQSLSVDPGDRIWHLLSASLKSGLVLERLPYFLACMLHSNEDLITARKAASFLDLIVMGANRSAPLRQEIRNISMHSNLLNLSSKLATADVSERPAALVEGLLKVNESCANTGQLQVFDDSLEQGAHIIGSRTSGSPTRKNVRFVDPQSAKVLTSATRAPFMVDFFLEPKSTTRYIYKMADDMRQDALVVQVKLVLLHIFRLYNLEAYLQPFLVVPYSTALSTLFRMRNKAIIRSHSAFATSDVKRVSPMQIPRLHTTPSASYMDSDSVDSRMYGTAVSHKTEGSCLDVSTLCGASANVSELDCALPTNEGECPTPRWFRIACLRPFHGSNPMPACIDDIVGRPYVLGGIIGFISGTISRHNIGKEYGGTLEDYFVLKFGPRGSPAFDKAMENFINSLAGYSLLCFLLQIKDRHNGNLLISPVGHILHIDFGFILGSSPAADVQFEHAPFKLTKEMTDLLGGVESDNFRRYVRLLVSAYMCVRQESTLLIALVKLLEHSGLPCFRRTSVMKLRQRLYLEATPERAAGYMLRKIHISLHSKTTMVYDMVQAWQQGIEH</sequence>
<evidence type="ECO:0000256" key="2">
    <source>
        <dbReference type="ARBA" id="ARBA00022679"/>
    </source>
</evidence>
<dbReference type="GO" id="GO:0005886">
    <property type="term" value="C:plasma membrane"/>
    <property type="evidence" value="ECO:0007669"/>
    <property type="project" value="TreeGrafter"/>
</dbReference>
<evidence type="ECO:0000313" key="5">
    <source>
        <dbReference type="EMBL" id="GBE61675.1"/>
    </source>
</evidence>
<dbReference type="PROSITE" id="PS50290">
    <property type="entry name" value="PI3_4_KINASE_3"/>
    <property type="match status" value="1"/>
</dbReference>
<dbReference type="OrthoDB" id="10264149at2759"/>
<protein>
    <submittedName>
        <fullName evidence="5">Phosphatidylinositol 4-kinase</fullName>
    </submittedName>
</protein>
<dbReference type="AlphaFoldDB" id="A0A2H6KFB1"/>
<keyword evidence="6" id="KW-1185">Reference proteome</keyword>
<dbReference type="SMART" id="SM00146">
    <property type="entry name" value="PI3Kc"/>
    <property type="match status" value="1"/>
</dbReference>
<dbReference type="EMBL" id="BDSA01000003">
    <property type="protein sequence ID" value="GBE61675.1"/>
    <property type="molecule type" value="Genomic_DNA"/>
</dbReference>
<accession>A0A2H6KFB1</accession>
<comment type="caution">
    <text evidence="5">The sequence shown here is derived from an EMBL/GenBank/DDBJ whole genome shotgun (WGS) entry which is preliminary data.</text>
</comment>
<proteinExistence type="inferred from homology"/>
<comment type="similarity">
    <text evidence="1">Belongs to the PI3/PI4-kinase family. Type III PI4K subfamily.</text>
</comment>
<name>A0A2H6KFB1_9APIC</name>
<dbReference type="GO" id="GO:0005737">
    <property type="term" value="C:cytoplasm"/>
    <property type="evidence" value="ECO:0007669"/>
    <property type="project" value="TreeGrafter"/>
</dbReference>
<keyword evidence="3 5" id="KW-0418">Kinase</keyword>